<reference evidence="2 3" key="1">
    <citation type="submission" date="2019-12" db="EMBL/GenBank/DDBJ databases">
        <title>Genome sequencing and assembly of endphytes of Porphyra tenera.</title>
        <authorList>
            <person name="Park J.M."/>
            <person name="Shin R."/>
            <person name="Jo S.H."/>
        </authorList>
    </citation>
    <scope>NUCLEOTIDE SEQUENCE [LARGE SCALE GENOMIC DNA]</scope>
    <source>
        <strain evidence="2 3">GPM4</strain>
    </source>
</reference>
<evidence type="ECO:0000313" key="2">
    <source>
        <dbReference type="EMBL" id="QHJ11605.1"/>
    </source>
</evidence>
<sequence length="69" mass="7931">MTSAKYYVLFFLVCLLSACVQHTPTKNEWHKLFNGHDLSGWSAKIYHHELGDNFADTFRVENGLLRVCG</sequence>
<name>A0A857JHV5_9ALTE</name>
<evidence type="ECO:0000256" key="1">
    <source>
        <dbReference type="SAM" id="SignalP"/>
    </source>
</evidence>
<protein>
    <recommendedName>
        <fullName evidence="4">3-keto-disaccharide hydrolase domain-containing protein</fullName>
    </recommendedName>
</protein>
<keyword evidence="3" id="KW-1185">Reference proteome</keyword>
<dbReference type="EMBL" id="CP047656">
    <property type="protein sequence ID" value="QHJ11605.1"/>
    <property type="molecule type" value="Genomic_DNA"/>
</dbReference>
<feature type="signal peptide" evidence="1">
    <location>
        <begin position="1"/>
        <end position="22"/>
    </location>
</feature>
<feature type="chain" id="PRO_5032988528" description="3-keto-disaccharide hydrolase domain-containing protein" evidence="1">
    <location>
        <begin position="23"/>
        <end position="69"/>
    </location>
</feature>
<dbReference type="RefSeq" id="WP_160179318.1">
    <property type="nucleotide sequence ID" value="NZ_CP047656.1"/>
</dbReference>
<evidence type="ECO:0000313" key="3">
    <source>
        <dbReference type="Proteomes" id="UP000464524"/>
    </source>
</evidence>
<dbReference type="Gene3D" id="2.60.120.560">
    <property type="entry name" value="Exo-inulinase, domain 1"/>
    <property type="match status" value="1"/>
</dbReference>
<proteinExistence type="predicted"/>
<dbReference type="KEGG" id="pmes:FX988_01839"/>
<dbReference type="OrthoDB" id="9787527at2"/>
<keyword evidence="1" id="KW-0732">Signal</keyword>
<dbReference type="Proteomes" id="UP000464524">
    <property type="component" value="Chromosome"/>
</dbReference>
<gene>
    <name evidence="2" type="ORF">FX988_01839</name>
</gene>
<accession>A0A857JHV5</accession>
<evidence type="ECO:0008006" key="4">
    <source>
        <dbReference type="Google" id="ProtNLM"/>
    </source>
</evidence>
<dbReference type="AlphaFoldDB" id="A0A857JHV5"/>
<organism evidence="2 3">
    <name type="scientific">Paraglaciecola mesophila</name>
    <dbReference type="NCBI Taxonomy" id="197222"/>
    <lineage>
        <taxon>Bacteria</taxon>
        <taxon>Pseudomonadati</taxon>
        <taxon>Pseudomonadota</taxon>
        <taxon>Gammaproteobacteria</taxon>
        <taxon>Alteromonadales</taxon>
        <taxon>Alteromonadaceae</taxon>
        <taxon>Paraglaciecola</taxon>
    </lineage>
</organism>
<dbReference type="PROSITE" id="PS51257">
    <property type="entry name" value="PROKAR_LIPOPROTEIN"/>
    <property type="match status" value="1"/>
</dbReference>